<dbReference type="Gene3D" id="3.30.70.100">
    <property type="match status" value="1"/>
</dbReference>
<feature type="domain" description="HMA" evidence="2">
    <location>
        <begin position="1"/>
        <end position="69"/>
    </location>
</feature>
<accession>A0A645GWC3</accession>
<dbReference type="EMBL" id="VSSQ01082634">
    <property type="protein sequence ID" value="MPN31191.1"/>
    <property type="molecule type" value="Genomic_DNA"/>
</dbReference>
<evidence type="ECO:0000313" key="3">
    <source>
        <dbReference type="EMBL" id="MPN31191.1"/>
    </source>
</evidence>
<dbReference type="CDD" id="cd00371">
    <property type="entry name" value="HMA"/>
    <property type="match status" value="1"/>
</dbReference>
<dbReference type="AlphaFoldDB" id="A0A645GWC3"/>
<dbReference type="InterPro" id="IPR017969">
    <property type="entry name" value="Heavy-metal-associated_CS"/>
</dbReference>
<gene>
    <name evidence="3" type="ORF">SDC9_178665</name>
</gene>
<evidence type="ECO:0000259" key="2">
    <source>
        <dbReference type="PROSITE" id="PS50846"/>
    </source>
</evidence>
<dbReference type="GO" id="GO:0046872">
    <property type="term" value="F:metal ion binding"/>
    <property type="evidence" value="ECO:0007669"/>
    <property type="project" value="UniProtKB-KW"/>
</dbReference>
<keyword evidence="1" id="KW-0479">Metal-binding</keyword>
<sequence>MKKVCRLDGLGCANCAAKIENAVAKLDGVSAASVNFMTTKMVIEGEEARMDEIMAQATAIVKKIEPDVVVRKA</sequence>
<dbReference type="Pfam" id="PF00403">
    <property type="entry name" value="HMA"/>
    <property type="match status" value="1"/>
</dbReference>
<reference evidence="3" key="1">
    <citation type="submission" date="2019-08" db="EMBL/GenBank/DDBJ databases">
        <authorList>
            <person name="Kucharzyk K."/>
            <person name="Murdoch R.W."/>
            <person name="Higgins S."/>
            <person name="Loffler F."/>
        </authorList>
    </citation>
    <scope>NUCLEOTIDE SEQUENCE</scope>
</reference>
<comment type="caution">
    <text evidence="3">The sequence shown here is derived from an EMBL/GenBank/DDBJ whole genome shotgun (WGS) entry which is preliminary data.</text>
</comment>
<organism evidence="3">
    <name type="scientific">bioreactor metagenome</name>
    <dbReference type="NCBI Taxonomy" id="1076179"/>
    <lineage>
        <taxon>unclassified sequences</taxon>
        <taxon>metagenomes</taxon>
        <taxon>ecological metagenomes</taxon>
    </lineage>
</organism>
<evidence type="ECO:0000256" key="1">
    <source>
        <dbReference type="ARBA" id="ARBA00022723"/>
    </source>
</evidence>
<proteinExistence type="predicted"/>
<name>A0A645GWC3_9ZZZZ</name>
<dbReference type="InterPro" id="IPR036163">
    <property type="entry name" value="HMA_dom_sf"/>
</dbReference>
<dbReference type="SUPFAM" id="SSF55008">
    <property type="entry name" value="HMA, heavy metal-associated domain"/>
    <property type="match status" value="1"/>
</dbReference>
<dbReference type="InterPro" id="IPR006121">
    <property type="entry name" value="HMA_dom"/>
</dbReference>
<dbReference type="PROSITE" id="PS50846">
    <property type="entry name" value="HMA_2"/>
    <property type="match status" value="1"/>
</dbReference>
<protein>
    <recommendedName>
        <fullName evidence="2">HMA domain-containing protein</fullName>
    </recommendedName>
</protein>
<dbReference type="PROSITE" id="PS01047">
    <property type="entry name" value="HMA_1"/>
    <property type="match status" value="1"/>
</dbReference>